<evidence type="ECO:0000313" key="2">
    <source>
        <dbReference type="Proteomes" id="UP000653454"/>
    </source>
</evidence>
<organism evidence="1 2">
    <name type="scientific">Plutella xylostella</name>
    <name type="common">Diamondback moth</name>
    <name type="synonym">Plutella maculipennis</name>
    <dbReference type="NCBI Taxonomy" id="51655"/>
    <lineage>
        <taxon>Eukaryota</taxon>
        <taxon>Metazoa</taxon>
        <taxon>Ecdysozoa</taxon>
        <taxon>Arthropoda</taxon>
        <taxon>Hexapoda</taxon>
        <taxon>Insecta</taxon>
        <taxon>Pterygota</taxon>
        <taxon>Neoptera</taxon>
        <taxon>Endopterygota</taxon>
        <taxon>Lepidoptera</taxon>
        <taxon>Glossata</taxon>
        <taxon>Ditrysia</taxon>
        <taxon>Yponomeutoidea</taxon>
        <taxon>Plutellidae</taxon>
        <taxon>Plutella</taxon>
    </lineage>
</organism>
<reference evidence="1" key="1">
    <citation type="submission" date="2020-11" db="EMBL/GenBank/DDBJ databases">
        <authorList>
            <person name="Whiteford S."/>
        </authorList>
    </citation>
    <scope>NUCLEOTIDE SEQUENCE</scope>
</reference>
<evidence type="ECO:0000313" key="1">
    <source>
        <dbReference type="EMBL" id="CAG9136012.1"/>
    </source>
</evidence>
<accession>A0A8S4GAS0</accession>
<dbReference type="EMBL" id="CAJHNJ030000121">
    <property type="protein sequence ID" value="CAG9136012.1"/>
    <property type="molecule type" value="Genomic_DNA"/>
</dbReference>
<sequence length="79" mass="8164">MEKENGDGDAGGKPPPDKLLDAAGLFGASTLTPALRAAEVAACRALCARNTDISTPLSDNTCFIHRLMVCLDAALCGFL</sequence>
<protein>
    <submittedName>
        <fullName evidence="1">(diamondback moth) hypothetical protein</fullName>
    </submittedName>
</protein>
<name>A0A8S4GAS0_PLUXY</name>
<gene>
    <name evidence="1" type="ORF">PLXY2_LOCUS14269</name>
</gene>
<keyword evidence="2" id="KW-1185">Reference proteome</keyword>
<dbReference type="Proteomes" id="UP000653454">
    <property type="component" value="Unassembled WGS sequence"/>
</dbReference>
<comment type="caution">
    <text evidence="1">The sequence shown here is derived from an EMBL/GenBank/DDBJ whole genome shotgun (WGS) entry which is preliminary data.</text>
</comment>
<proteinExistence type="predicted"/>
<dbReference type="AlphaFoldDB" id="A0A8S4GAS0"/>